<comment type="similarity">
    <text evidence="5">Belongs to the class I-like SAM-binding methyltransferase superfamily. C5-methyltransferase family.</text>
</comment>
<gene>
    <name evidence="8" type="primary">DMT1</name>
    <name evidence="8" type="ORF">LSUB1_G003499</name>
</gene>
<reference evidence="8 9" key="1">
    <citation type="submission" date="2018-05" db="EMBL/GenBank/DDBJ databases">
        <title>Genome sequencing and assembly of the regulated plant pathogen Lachnellula willkommii and related sister species for the development of diagnostic species identification markers.</title>
        <authorList>
            <person name="Giroux E."/>
            <person name="Bilodeau G."/>
        </authorList>
    </citation>
    <scope>NUCLEOTIDE SEQUENCE [LARGE SCALE GENOMIC DNA]</scope>
    <source>
        <strain evidence="8 9">CBS 197.66</strain>
    </source>
</reference>
<dbReference type="InterPro" id="IPR001525">
    <property type="entry name" value="C5_MeTfrase"/>
</dbReference>
<feature type="compositionally biased region" description="Low complexity" evidence="6">
    <location>
        <begin position="87"/>
        <end position="99"/>
    </location>
</feature>
<evidence type="ECO:0000256" key="4">
    <source>
        <dbReference type="ARBA" id="ARBA00022691"/>
    </source>
</evidence>
<keyword evidence="4 5" id="KW-0949">S-adenosyl-L-methionine</keyword>
<dbReference type="InterPro" id="IPR029063">
    <property type="entry name" value="SAM-dependent_MTases_sf"/>
</dbReference>
<feature type="region of interest" description="Disordered" evidence="6">
    <location>
        <begin position="1289"/>
        <end position="1426"/>
    </location>
</feature>
<dbReference type="GO" id="GO:0032259">
    <property type="term" value="P:methylation"/>
    <property type="evidence" value="ECO:0007669"/>
    <property type="project" value="UniProtKB-KW"/>
</dbReference>
<feature type="domain" description="DUF7893" evidence="7">
    <location>
        <begin position="306"/>
        <end position="395"/>
    </location>
</feature>
<dbReference type="GO" id="GO:0005634">
    <property type="term" value="C:nucleus"/>
    <property type="evidence" value="ECO:0007669"/>
    <property type="project" value="TreeGrafter"/>
</dbReference>
<evidence type="ECO:0000256" key="3">
    <source>
        <dbReference type="ARBA" id="ARBA00022679"/>
    </source>
</evidence>
<keyword evidence="3 5" id="KW-0808">Transferase</keyword>
<comment type="caution">
    <text evidence="8">The sequence shown here is derived from an EMBL/GenBank/DDBJ whole genome shotgun (WGS) entry which is preliminary data.</text>
</comment>
<dbReference type="Gene3D" id="2.30.30.490">
    <property type="match status" value="1"/>
</dbReference>
<sequence length="1597" mass="177912">MSPPLLACEDEGQTPNSLTERYYDAQSDMPPSSKPQVPIVDQIQAELEAQYEDQEVVDNQNNSAQHGSSGLKKGVTNRFPLPEHLQTSSTPMESSTASSDVDMADLEWPHGKDLMAQEAMHEIIPCSERPQNPQNLKHINVSELSVPKSRYTGHIPPLPICKEQVAVQELLQEFKSQQIAASTASGRKPPSILGSTDDDFVEFVLSDFSIYLPDNKFNPFEMRPLNHLSSKHKSSEFLFDGVLSLGNARHYVQAVPFNICSIGNYGEDEHEVGDSIWLQSHLNLKKKIYYRLGAPAPEYFRFHIGFKWLADLSKHFVDYCHTFDKNEVSVFDFRTSFSQWLEKMHAPSSGYQQWRQKYGKADFRQPVSANIRFLWKEAMGVDSDLMSNPIWAELMEMNHIPMQQITESKTVITPYVYECFKHMRFGHHLKSVELNSVTHAQHLALGKGLNLTTTSSLDVLFAEIPSARTTGVEEKTTEMEKLEHENKVKNIKVGDVLSVTKDGADSVWKDEVSKWKALDNCWYVYVQGVHDDGDKRSFDALWLYKPSDTSCAMMRYPFANELFLSDNCTCKTGKITTDEILDVVSVSWDPQPPKSARQLFIRQTYLENEIYVTLKEDHKQCEHLRARKAGGSLGLAPRFKIGQTVLVEPRYKKHGLEAYEIVRYEADGNRRNVILRQLWRRRDIDGSGMPNELVYTDKTEKVLASKVKQTCFVRFYSEDDIKSNNIPAPYSRDGTGHAFYITCRCVELGTGYLLKPIMPNTPKSLIQGFDPSAPPPKSQLRGMDLYCGGGNLGRGLEEGGAIHNEWAVDIMAAAIHTYYANLKTPTSTKLFHGSVNDLLIQAMAGNPQKSDLIPSPGDVDFVSAGSPCQGFSMLNNNRDAEKGLRNQSLVASVAAYIDFYRIKYGVLENVMNMAQKGRGRDEDVLSQLICAIVGMGYQLQLFVIDSWSCGSPQKRSRLFVCFAAPGLEPLEHPRLSHSHPPNIRHRGLGKLANGELFGRRLHVPTPFEYVTAGEACRDLPDIGDGQAYQCIPFPYHVTPMGMTVSLKLQMRAIPTRPYGMTFAKAWDDGKGVMSKEEMELFPSFSKDGKLRRFYQHGAKGWGRMIPTDPFPTVVTLVSPNDAHVGRCLHWDEHRTISISECQKAQNFPDTEVLVGTPPQHLRIIGNSVARTVSLALGLSLRDAWVKNAPNTPSSSCLSTLADHPKSRVTQFGERALSSNENSNPPQSTSSTDNARMDSLMSNKSKVKDLPRVVIPDSDESSGESSDEPITKPSFSRFLRSFEILEAARAKPAPRVSVKSGGAASSKVLDNTAKGPRDLKKNYYTGVSSNHSNDSTSSERSSLKRPHSMVQDTRIVHPTKKSAFPSTTGSDRDPSKRGNSSSVSASRNRSLVPPEKASKAALSTSRRASKSNNVDSTKVKRKAVDSGHLTESLQAMKQELHLQNSGYFANEDADSDSDGYLQGESDSEDSNTDSPAPALRPRPIPEKEIPQSAEFSSSAQKRRFEDRVIQTSRTGVAKLPTKPTSKLKVVINLISDDEDADADKAKKIVTPAVSQTVRPPTSRYVPVDNSELAAYAQTNSYINKSNIQARKHGPRTMT</sequence>
<dbReference type="EMBL" id="QGMJ01000156">
    <property type="protein sequence ID" value="TVY40973.1"/>
    <property type="molecule type" value="Genomic_DNA"/>
</dbReference>
<evidence type="ECO:0000256" key="2">
    <source>
        <dbReference type="ARBA" id="ARBA00022603"/>
    </source>
</evidence>
<dbReference type="Proteomes" id="UP000462212">
    <property type="component" value="Unassembled WGS sequence"/>
</dbReference>
<dbReference type="GO" id="GO:0044027">
    <property type="term" value="P:negative regulation of gene expression via chromosomal CpG island methylation"/>
    <property type="evidence" value="ECO:0007669"/>
    <property type="project" value="TreeGrafter"/>
</dbReference>
<name>A0A8H8RSI8_9HELO</name>
<feature type="compositionally biased region" description="Low complexity" evidence="6">
    <location>
        <begin position="1327"/>
        <end position="1339"/>
    </location>
</feature>
<evidence type="ECO:0000256" key="6">
    <source>
        <dbReference type="SAM" id="MobiDB-lite"/>
    </source>
</evidence>
<dbReference type="Pfam" id="PF25423">
    <property type="entry name" value="DUF7893"/>
    <property type="match status" value="1"/>
</dbReference>
<keyword evidence="2 5" id="KW-0489">Methyltransferase</keyword>
<dbReference type="InterPro" id="IPR050390">
    <property type="entry name" value="C5-Methyltransferase"/>
</dbReference>
<feature type="compositionally biased region" description="Low complexity" evidence="6">
    <location>
        <begin position="1376"/>
        <end position="1389"/>
    </location>
</feature>
<feature type="compositionally biased region" description="Polar residues" evidence="6">
    <location>
        <begin position="1216"/>
        <end position="1243"/>
    </location>
</feature>
<feature type="compositionally biased region" description="Polar residues" evidence="6">
    <location>
        <begin position="1400"/>
        <end position="1415"/>
    </location>
</feature>
<dbReference type="PANTHER" id="PTHR10629:SF54">
    <property type="entry name" value="DNA METHYLTRANSFERASE DIM-2"/>
    <property type="match status" value="1"/>
</dbReference>
<feature type="region of interest" description="Disordered" evidence="6">
    <location>
        <begin position="1447"/>
        <end position="1507"/>
    </location>
</feature>
<feature type="region of interest" description="Disordered" evidence="6">
    <location>
        <begin position="1213"/>
        <end position="1271"/>
    </location>
</feature>
<organism evidence="8 9">
    <name type="scientific">Lachnellula subtilissima</name>
    <dbReference type="NCBI Taxonomy" id="602034"/>
    <lineage>
        <taxon>Eukaryota</taxon>
        <taxon>Fungi</taxon>
        <taxon>Dikarya</taxon>
        <taxon>Ascomycota</taxon>
        <taxon>Pezizomycotina</taxon>
        <taxon>Leotiomycetes</taxon>
        <taxon>Helotiales</taxon>
        <taxon>Lachnaceae</taxon>
        <taxon>Lachnellula</taxon>
    </lineage>
</organism>
<feature type="region of interest" description="Disordered" evidence="6">
    <location>
        <begin position="60"/>
        <end position="100"/>
    </location>
</feature>
<keyword evidence="9" id="KW-1185">Reference proteome</keyword>
<dbReference type="GO" id="GO:0003886">
    <property type="term" value="F:DNA (cytosine-5-)-methyltransferase activity"/>
    <property type="evidence" value="ECO:0007669"/>
    <property type="project" value="UniProtKB-EC"/>
</dbReference>
<dbReference type="PROSITE" id="PS00094">
    <property type="entry name" value="C5_MTASE_1"/>
    <property type="match status" value="1"/>
</dbReference>
<feature type="region of interest" description="Disordered" evidence="6">
    <location>
        <begin position="1"/>
        <end position="39"/>
    </location>
</feature>
<feature type="active site" evidence="5">
    <location>
        <position position="868"/>
    </location>
</feature>
<dbReference type="GO" id="GO:0003677">
    <property type="term" value="F:DNA binding"/>
    <property type="evidence" value="ECO:0007669"/>
    <property type="project" value="TreeGrafter"/>
</dbReference>
<feature type="compositionally biased region" description="Acidic residues" evidence="6">
    <location>
        <begin position="1256"/>
        <end position="1266"/>
    </location>
</feature>
<dbReference type="Gene3D" id="3.90.120.10">
    <property type="entry name" value="DNA Methylase, subunit A, domain 2"/>
    <property type="match status" value="1"/>
</dbReference>
<proteinExistence type="inferred from homology"/>
<dbReference type="SUPFAM" id="SSF53335">
    <property type="entry name" value="S-adenosyl-L-methionine-dependent methyltransferases"/>
    <property type="match status" value="1"/>
</dbReference>
<protein>
    <recommendedName>
        <fullName evidence="1">DNA (cytosine-5-)-methyltransferase</fullName>
        <ecNumber evidence="1">2.1.1.37</ecNumber>
    </recommendedName>
</protein>
<dbReference type="OrthoDB" id="5376140at2759"/>
<evidence type="ECO:0000313" key="9">
    <source>
        <dbReference type="Proteomes" id="UP000462212"/>
    </source>
</evidence>
<accession>A0A8H8RSI8</accession>
<dbReference type="Gene3D" id="3.40.50.150">
    <property type="entry name" value="Vaccinia Virus protein VP39"/>
    <property type="match status" value="1"/>
</dbReference>
<evidence type="ECO:0000256" key="1">
    <source>
        <dbReference type="ARBA" id="ARBA00011975"/>
    </source>
</evidence>
<evidence type="ECO:0000256" key="5">
    <source>
        <dbReference type="PROSITE-ProRule" id="PRU01016"/>
    </source>
</evidence>
<dbReference type="EC" id="2.1.1.37" evidence="1"/>
<dbReference type="PANTHER" id="PTHR10629">
    <property type="entry name" value="CYTOSINE-SPECIFIC METHYLTRANSFERASE"/>
    <property type="match status" value="1"/>
</dbReference>
<dbReference type="InterPro" id="IPR057215">
    <property type="entry name" value="DUF7893"/>
</dbReference>
<dbReference type="Pfam" id="PF00145">
    <property type="entry name" value="DNA_methylase"/>
    <property type="match status" value="1"/>
</dbReference>
<evidence type="ECO:0000259" key="7">
    <source>
        <dbReference type="Pfam" id="PF25423"/>
    </source>
</evidence>
<dbReference type="InterPro" id="IPR043151">
    <property type="entry name" value="BAH_sf"/>
</dbReference>
<dbReference type="PROSITE" id="PS51679">
    <property type="entry name" value="SAM_MT_C5"/>
    <property type="match status" value="1"/>
</dbReference>
<dbReference type="InterPro" id="IPR018117">
    <property type="entry name" value="C5_DNA_meth_AS"/>
</dbReference>
<evidence type="ECO:0000313" key="8">
    <source>
        <dbReference type="EMBL" id="TVY40973.1"/>
    </source>
</evidence>